<comment type="caution">
    <text evidence="2">The sequence shown here is derived from an EMBL/GenBank/DDBJ whole genome shotgun (WGS) entry which is preliminary data.</text>
</comment>
<dbReference type="InterPro" id="IPR031602">
    <property type="entry name" value="CIPC"/>
</dbReference>
<evidence type="ECO:0000313" key="2">
    <source>
        <dbReference type="EMBL" id="KAH3691274.1"/>
    </source>
</evidence>
<dbReference type="EMBL" id="JAIWYP010000040">
    <property type="protein sequence ID" value="KAH3691274.1"/>
    <property type="molecule type" value="Genomic_DNA"/>
</dbReference>
<feature type="region of interest" description="Disordered" evidence="1">
    <location>
        <begin position="126"/>
        <end position="192"/>
    </location>
</feature>
<keyword evidence="3" id="KW-1185">Reference proteome</keyword>
<feature type="compositionally biased region" description="Low complexity" evidence="1">
    <location>
        <begin position="177"/>
        <end position="191"/>
    </location>
</feature>
<accession>A0A9D4BDK5</accession>
<evidence type="ECO:0000256" key="1">
    <source>
        <dbReference type="SAM" id="MobiDB-lite"/>
    </source>
</evidence>
<evidence type="ECO:0000313" key="3">
    <source>
        <dbReference type="Proteomes" id="UP000828390"/>
    </source>
</evidence>
<dbReference type="Pfam" id="PF15800">
    <property type="entry name" value="CiPC"/>
    <property type="match status" value="1"/>
</dbReference>
<reference evidence="2" key="2">
    <citation type="submission" date="2020-11" db="EMBL/GenBank/DDBJ databases">
        <authorList>
            <person name="McCartney M.A."/>
            <person name="Auch B."/>
            <person name="Kono T."/>
            <person name="Mallez S."/>
            <person name="Becker A."/>
            <person name="Gohl D.M."/>
            <person name="Silverstein K.A.T."/>
            <person name="Koren S."/>
            <person name="Bechman K.B."/>
            <person name="Herman A."/>
            <person name="Abrahante J.E."/>
            <person name="Garbe J."/>
        </authorList>
    </citation>
    <scope>NUCLEOTIDE SEQUENCE</scope>
    <source>
        <strain evidence="2">Duluth1</strain>
        <tissue evidence="2">Whole animal</tissue>
    </source>
</reference>
<feature type="compositionally biased region" description="Low complexity" evidence="1">
    <location>
        <begin position="135"/>
        <end position="153"/>
    </location>
</feature>
<dbReference type="AlphaFoldDB" id="A0A9D4BDK5"/>
<organism evidence="2 3">
    <name type="scientific">Dreissena polymorpha</name>
    <name type="common">Zebra mussel</name>
    <name type="synonym">Mytilus polymorpha</name>
    <dbReference type="NCBI Taxonomy" id="45954"/>
    <lineage>
        <taxon>Eukaryota</taxon>
        <taxon>Metazoa</taxon>
        <taxon>Spiralia</taxon>
        <taxon>Lophotrochozoa</taxon>
        <taxon>Mollusca</taxon>
        <taxon>Bivalvia</taxon>
        <taxon>Autobranchia</taxon>
        <taxon>Heteroconchia</taxon>
        <taxon>Euheterodonta</taxon>
        <taxon>Imparidentia</taxon>
        <taxon>Neoheterodontei</taxon>
        <taxon>Myida</taxon>
        <taxon>Dreissenoidea</taxon>
        <taxon>Dreissenidae</taxon>
        <taxon>Dreissena</taxon>
    </lineage>
</organism>
<protein>
    <submittedName>
        <fullName evidence="2">Uncharacterized protein</fullName>
    </submittedName>
</protein>
<reference evidence="2" key="1">
    <citation type="journal article" date="2019" name="bioRxiv">
        <title>The Genome of the Zebra Mussel, Dreissena polymorpha: A Resource for Invasive Species Research.</title>
        <authorList>
            <person name="McCartney M.A."/>
            <person name="Auch B."/>
            <person name="Kono T."/>
            <person name="Mallez S."/>
            <person name="Zhang Y."/>
            <person name="Obille A."/>
            <person name="Becker A."/>
            <person name="Abrahante J.E."/>
            <person name="Garbe J."/>
            <person name="Badalamenti J.P."/>
            <person name="Herman A."/>
            <person name="Mangelson H."/>
            <person name="Liachko I."/>
            <person name="Sullivan S."/>
            <person name="Sone E.D."/>
            <person name="Koren S."/>
            <person name="Silverstein K.A.T."/>
            <person name="Beckman K.B."/>
            <person name="Gohl D.M."/>
        </authorList>
    </citation>
    <scope>NUCLEOTIDE SEQUENCE</scope>
    <source>
        <strain evidence="2">Duluth1</strain>
        <tissue evidence="2">Whole animal</tissue>
    </source>
</reference>
<dbReference type="GO" id="GO:0042754">
    <property type="term" value="P:negative regulation of circadian rhythm"/>
    <property type="evidence" value="ECO:0007669"/>
    <property type="project" value="InterPro"/>
</dbReference>
<sequence>MDHRRIHLVQWDVTLKLFIAKLKLGIDSLQQTSETQIKCMEVIVRQGGTAGVLDSPSGLDDNMFPTDQQDEDNQLVAIVAADGEDTGTIYQAMLMSDMLPKQAEPKLNLDEQKEYTEGWNIQHKDEGGQEQMNHSTSSSSTDLSISQSSSSSSLNYKAATCPSKPPDETAASDQRRYSSSSVPHSPLYSRSPFPEVTVKKDIQLAGSVNTNCYNAAVNEGLGCESNINISRYIAKARNLISRKHGLSEYCTERKSEKQFKHSSAYVQYEHAPVLSDTSSDQEREPLNLLHGQASVLPGSSILQRAVTQTFSMPSLGNQTLLLSSLPLCNEESSFPVKQLGIDSASTHTNRTQVCSSEVTAKSGSRSTPWDNTVPDMKKYRYNQTAMALQQSGLMKTTIKTAELLRKSRLLQEELRKLRRETAFLVQSVLNNPENKHIKELYFNQPQTQSFKS</sequence>
<name>A0A9D4BDK5_DREPO</name>
<proteinExistence type="predicted"/>
<gene>
    <name evidence="2" type="ORF">DPMN_192024</name>
</gene>
<dbReference type="GO" id="GO:0045892">
    <property type="term" value="P:negative regulation of DNA-templated transcription"/>
    <property type="evidence" value="ECO:0007669"/>
    <property type="project" value="InterPro"/>
</dbReference>
<dbReference type="Proteomes" id="UP000828390">
    <property type="component" value="Unassembled WGS sequence"/>
</dbReference>